<dbReference type="STRING" id="1801754.A3D42_01960"/>
<dbReference type="PROSITE" id="PS50975">
    <property type="entry name" value="ATP_GRASP"/>
    <property type="match status" value="1"/>
</dbReference>
<keyword evidence="2" id="KW-0547">Nucleotide-binding</keyword>
<dbReference type="GO" id="GO:0009432">
    <property type="term" value="P:SOS response"/>
    <property type="evidence" value="ECO:0007669"/>
    <property type="project" value="TreeGrafter"/>
</dbReference>
<dbReference type="GO" id="GO:0018169">
    <property type="term" value="F:ribosomal S6-glutamic acid ligase activity"/>
    <property type="evidence" value="ECO:0007669"/>
    <property type="project" value="TreeGrafter"/>
</dbReference>
<dbReference type="Proteomes" id="UP000177777">
    <property type="component" value="Unassembled WGS sequence"/>
</dbReference>
<dbReference type="GO" id="GO:0005737">
    <property type="term" value="C:cytoplasm"/>
    <property type="evidence" value="ECO:0007669"/>
    <property type="project" value="TreeGrafter"/>
</dbReference>
<dbReference type="InterPro" id="IPR013651">
    <property type="entry name" value="ATP-grasp_RimK-type"/>
</dbReference>
<keyword evidence="1" id="KW-0436">Ligase</keyword>
<reference evidence="4 5" key="1">
    <citation type="journal article" date="2016" name="Nat. Commun.">
        <title>Thousands of microbial genomes shed light on interconnected biogeochemical processes in an aquifer system.</title>
        <authorList>
            <person name="Anantharaman K."/>
            <person name="Brown C.T."/>
            <person name="Hug L.A."/>
            <person name="Sharon I."/>
            <person name="Castelle C.J."/>
            <person name="Probst A.J."/>
            <person name="Thomas B.C."/>
            <person name="Singh A."/>
            <person name="Wilkins M.J."/>
            <person name="Karaoz U."/>
            <person name="Brodie E.L."/>
            <person name="Williams K.H."/>
            <person name="Hubbard S.S."/>
            <person name="Banfield J.F."/>
        </authorList>
    </citation>
    <scope>NUCLEOTIDE SEQUENCE [LARGE SCALE GENOMIC DNA]</scope>
</reference>
<feature type="domain" description="ATP-grasp" evidence="3">
    <location>
        <begin position="56"/>
        <end position="322"/>
    </location>
</feature>
<dbReference type="Gene3D" id="3.30.470.20">
    <property type="entry name" value="ATP-grasp fold, B domain"/>
    <property type="match status" value="2"/>
</dbReference>
<dbReference type="Gene3D" id="3.30.1490.20">
    <property type="entry name" value="ATP-grasp fold, A domain"/>
    <property type="match status" value="1"/>
</dbReference>
<name>A0A1F6W5W2_9BACT</name>
<organism evidence="4 5">
    <name type="scientific">Candidatus Nomurabacteria bacterium RIFCSPHIGHO2_02_FULL_41_18</name>
    <dbReference type="NCBI Taxonomy" id="1801754"/>
    <lineage>
        <taxon>Bacteria</taxon>
        <taxon>Candidatus Nomuraibacteriota</taxon>
    </lineage>
</organism>
<keyword evidence="2" id="KW-0067">ATP-binding</keyword>
<evidence type="ECO:0000256" key="1">
    <source>
        <dbReference type="ARBA" id="ARBA00022598"/>
    </source>
</evidence>
<dbReference type="PANTHER" id="PTHR21621:SF0">
    <property type="entry name" value="BETA-CITRYLGLUTAMATE SYNTHASE B-RELATED"/>
    <property type="match status" value="1"/>
</dbReference>
<dbReference type="InterPro" id="IPR013815">
    <property type="entry name" value="ATP_grasp_subdomain_1"/>
</dbReference>
<dbReference type="EMBL" id="MFUE01000015">
    <property type="protein sequence ID" value="OGI77299.1"/>
    <property type="molecule type" value="Genomic_DNA"/>
</dbReference>
<evidence type="ECO:0000256" key="2">
    <source>
        <dbReference type="PROSITE-ProRule" id="PRU00409"/>
    </source>
</evidence>
<dbReference type="GO" id="GO:0005524">
    <property type="term" value="F:ATP binding"/>
    <property type="evidence" value="ECO:0007669"/>
    <property type="project" value="UniProtKB-UniRule"/>
</dbReference>
<gene>
    <name evidence="4" type="ORF">A3D42_01960</name>
</gene>
<sequence>MKLAPKIGARVVVEPEWGIVAQIIYKNGVVRSLRMYSLDLNHIASSDIAKDKDYAKFFMRERGYPVAPGKTIFTNNWAKIVKSNRTISYGVKYAKKLGYPVLIKPNSKSQGIDVFLAWNKKELYAALAKIFQGDKVAIIEKYLPGRDYRIVVLDDKIISAYERMPLSVKGDGKNTILKLLEGKKKLFDKEERDTNINLKDPRIKNKLKREGYSLKSVLEKGKKVYLLHNANLSAGGDSKDVTTKIHPGFKKIAMDITKKMGLRICGVDIMVTHGDITKNPKNCSYYIIEINSTPGLDHYVTVGRKQKKIVEDMYLEILKALGKKD</sequence>
<dbReference type="GO" id="GO:0008716">
    <property type="term" value="F:D-alanine-D-alanine ligase activity"/>
    <property type="evidence" value="ECO:0007669"/>
    <property type="project" value="InterPro"/>
</dbReference>
<dbReference type="InterPro" id="IPR011761">
    <property type="entry name" value="ATP-grasp"/>
</dbReference>
<evidence type="ECO:0000259" key="3">
    <source>
        <dbReference type="PROSITE" id="PS50975"/>
    </source>
</evidence>
<evidence type="ECO:0000313" key="5">
    <source>
        <dbReference type="Proteomes" id="UP000177777"/>
    </source>
</evidence>
<evidence type="ECO:0000313" key="4">
    <source>
        <dbReference type="EMBL" id="OGI77299.1"/>
    </source>
</evidence>
<dbReference type="GO" id="GO:0046872">
    <property type="term" value="F:metal ion binding"/>
    <property type="evidence" value="ECO:0007669"/>
    <property type="project" value="InterPro"/>
</dbReference>
<dbReference type="PANTHER" id="PTHR21621">
    <property type="entry name" value="RIBOSOMAL PROTEIN S6 MODIFICATION PROTEIN"/>
    <property type="match status" value="1"/>
</dbReference>
<dbReference type="SUPFAM" id="SSF56059">
    <property type="entry name" value="Glutathione synthetase ATP-binding domain-like"/>
    <property type="match status" value="1"/>
</dbReference>
<comment type="caution">
    <text evidence="4">The sequence shown here is derived from an EMBL/GenBank/DDBJ whole genome shotgun (WGS) entry which is preliminary data.</text>
</comment>
<protein>
    <recommendedName>
        <fullName evidence="3">ATP-grasp domain-containing protein</fullName>
    </recommendedName>
</protein>
<dbReference type="Pfam" id="PF08443">
    <property type="entry name" value="RimK"/>
    <property type="match status" value="1"/>
</dbReference>
<accession>A0A1F6W5W2</accession>
<dbReference type="InterPro" id="IPR011095">
    <property type="entry name" value="Dala_Dala_lig_C"/>
</dbReference>
<dbReference type="Pfam" id="PF07478">
    <property type="entry name" value="Dala_Dala_lig_C"/>
    <property type="match status" value="1"/>
</dbReference>
<proteinExistence type="predicted"/>
<dbReference type="AlphaFoldDB" id="A0A1F6W5W2"/>